<dbReference type="GO" id="GO:0005829">
    <property type="term" value="C:cytosol"/>
    <property type="evidence" value="ECO:0007669"/>
    <property type="project" value="TreeGrafter"/>
</dbReference>
<dbReference type="PANTHER" id="PTHR10466:SF0">
    <property type="entry name" value="PHOSPHOMANNOMUTASE"/>
    <property type="match status" value="1"/>
</dbReference>
<dbReference type="UniPathway" id="UPA00126">
    <property type="reaction ID" value="UER00424"/>
</dbReference>
<feature type="binding site" evidence="2">
    <location>
        <position position="15"/>
    </location>
    <ligand>
        <name>Mg(2+)</name>
        <dbReference type="ChEBI" id="CHEBI:18420"/>
        <label>1</label>
    </ligand>
</feature>
<dbReference type="EMBL" id="OB796872">
    <property type="protein sequence ID" value="CAD7433880.1"/>
    <property type="molecule type" value="Genomic_DNA"/>
</dbReference>
<keyword evidence="3" id="KW-0963">Cytoplasm</keyword>
<feature type="active site" description="Proton donor/acceptor" evidence="1">
    <location>
        <position position="15"/>
    </location>
</feature>
<protein>
    <recommendedName>
        <fullName evidence="3">Phosphomannomutase</fullName>
        <ecNumber evidence="3">5.4.2.8</ecNumber>
    </recommendedName>
</protein>
<evidence type="ECO:0000256" key="2">
    <source>
        <dbReference type="PIRSR" id="PIRSR605002-3"/>
    </source>
</evidence>
<keyword evidence="3" id="KW-0413">Isomerase</keyword>
<organism evidence="4">
    <name type="scientific">Timema monikensis</name>
    <dbReference type="NCBI Taxonomy" id="170555"/>
    <lineage>
        <taxon>Eukaryota</taxon>
        <taxon>Metazoa</taxon>
        <taxon>Ecdysozoa</taxon>
        <taxon>Arthropoda</taxon>
        <taxon>Hexapoda</taxon>
        <taxon>Insecta</taxon>
        <taxon>Pterygota</taxon>
        <taxon>Neoptera</taxon>
        <taxon>Polyneoptera</taxon>
        <taxon>Phasmatodea</taxon>
        <taxon>Timematodea</taxon>
        <taxon>Timematoidea</taxon>
        <taxon>Timematidae</taxon>
        <taxon>Timema</taxon>
    </lineage>
</organism>
<keyword evidence="2" id="KW-0460">Magnesium</keyword>
<evidence type="ECO:0000256" key="1">
    <source>
        <dbReference type="PIRSR" id="PIRSR605002-1"/>
    </source>
</evidence>
<evidence type="ECO:0000313" key="4">
    <source>
        <dbReference type="EMBL" id="CAD7433880.1"/>
    </source>
</evidence>
<dbReference type="PANTHER" id="PTHR10466">
    <property type="entry name" value="PHOSPHOMANNOMUTASE"/>
    <property type="match status" value="1"/>
</dbReference>
<comment type="subcellular location">
    <subcellularLocation>
        <location evidence="3">Cytoplasm</location>
    </subcellularLocation>
</comment>
<dbReference type="AlphaFoldDB" id="A0A7R9EH43"/>
<accession>A0A7R9EH43</accession>
<sequence>MCLICKRSARYESLDSDIDRRSKVIEPELEKFLLSEIKSKCTIGIVGGSDLKKIAHQMGGDKVLTNFDYVFAENGLIAYKNGSFLGKQGCNTTTSYNETIASKAGKEKNGIICVDPTMNKAEFRGLLTQANTTR</sequence>
<dbReference type="GO" id="GO:0046872">
    <property type="term" value="F:metal ion binding"/>
    <property type="evidence" value="ECO:0007669"/>
    <property type="project" value="UniProtKB-KW"/>
</dbReference>
<comment type="catalytic activity">
    <reaction evidence="3">
        <text>alpha-D-mannose 1-phosphate = D-mannose 6-phosphate</text>
        <dbReference type="Rhea" id="RHEA:11140"/>
        <dbReference type="ChEBI" id="CHEBI:58409"/>
        <dbReference type="ChEBI" id="CHEBI:58735"/>
        <dbReference type="EC" id="5.4.2.8"/>
    </reaction>
</comment>
<comment type="cofactor">
    <cofactor evidence="2">
        <name>Mg(2+)</name>
        <dbReference type="ChEBI" id="CHEBI:18420"/>
    </cofactor>
</comment>
<dbReference type="InterPro" id="IPR036412">
    <property type="entry name" value="HAD-like_sf"/>
</dbReference>
<gene>
    <name evidence="4" type="ORF">TMSB3V08_LOCUS10544</name>
</gene>
<comment type="function">
    <text evidence="3">Involved in the synthesis of the GDP-mannose and dolichol-phosphate-mannose required for a number of critical mannosyl transfer reactions.</text>
</comment>
<comment type="subunit">
    <text evidence="3">Homodimer.</text>
</comment>
<dbReference type="GO" id="GO:0009298">
    <property type="term" value="P:GDP-mannose biosynthetic process"/>
    <property type="evidence" value="ECO:0007669"/>
    <property type="project" value="UniProtKB-UniPathway"/>
</dbReference>
<comment type="pathway">
    <text evidence="3">Nucleotide-sugar biosynthesis; GDP-alpha-D-mannose biosynthesis; alpha-D-mannose 1-phosphate from D-fructose 6-phosphate: step 2/2.</text>
</comment>
<proteinExistence type="inferred from homology"/>
<name>A0A7R9EH43_9NEOP</name>
<dbReference type="Pfam" id="PF03332">
    <property type="entry name" value="PMM"/>
    <property type="match status" value="1"/>
</dbReference>
<dbReference type="GO" id="GO:0006013">
    <property type="term" value="P:mannose metabolic process"/>
    <property type="evidence" value="ECO:0007669"/>
    <property type="project" value="TreeGrafter"/>
</dbReference>
<reference evidence="4" key="1">
    <citation type="submission" date="2020-11" db="EMBL/GenBank/DDBJ databases">
        <authorList>
            <person name="Tran Van P."/>
        </authorList>
    </citation>
    <scope>NUCLEOTIDE SEQUENCE</scope>
</reference>
<dbReference type="GO" id="GO:0004615">
    <property type="term" value="F:phosphomannomutase activity"/>
    <property type="evidence" value="ECO:0007669"/>
    <property type="project" value="UniProtKB-EC"/>
</dbReference>
<dbReference type="SUPFAM" id="SSF56784">
    <property type="entry name" value="HAD-like"/>
    <property type="match status" value="1"/>
</dbReference>
<dbReference type="InterPro" id="IPR023214">
    <property type="entry name" value="HAD_sf"/>
</dbReference>
<dbReference type="GO" id="GO:0006487">
    <property type="term" value="P:protein N-linked glycosylation"/>
    <property type="evidence" value="ECO:0007669"/>
    <property type="project" value="TreeGrafter"/>
</dbReference>
<dbReference type="EC" id="5.4.2.8" evidence="3"/>
<keyword evidence="2" id="KW-0479">Metal-binding</keyword>
<comment type="similarity">
    <text evidence="3">Belongs to the eukaryotic PMM family.</text>
</comment>
<dbReference type="Gene3D" id="3.40.50.1000">
    <property type="entry name" value="HAD superfamily/HAD-like"/>
    <property type="match status" value="1"/>
</dbReference>
<dbReference type="InterPro" id="IPR005002">
    <property type="entry name" value="PMM"/>
</dbReference>
<evidence type="ECO:0000256" key="3">
    <source>
        <dbReference type="RuleBase" id="RU361118"/>
    </source>
</evidence>